<keyword evidence="9" id="KW-1185">Reference proteome</keyword>
<dbReference type="RefSeq" id="WP_141779966.1">
    <property type="nucleotide sequence ID" value="NZ_VFOV01000001.1"/>
</dbReference>
<dbReference type="PANTHER" id="PTHR33452:SF1">
    <property type="entry name" value="INNER MEMBRANE PROTEIN YPHA-RELATED"/>
    <property type="match status" value="1"/>
</dbReference>
<accession>A0A543A5Q6</accession>
<keyword evidence="6 7" id="KW-0472">Membrane</keyword>
<comment type="caution">
    <text evidence="8">The sequence shown here is derived from an EMBL/GenBank/DDBJ whole genome shotgun (WGS) entry which is preliminary data.</text>
</comment>
<evidence type="ECO:0000256" key="7">
    <source>
        <dbReference type="SAM" id="Phobius"/>
    </source>
</evidence>
<feature type="transmembrane region" description="Helical" evidence="7">
    <location>
        <begin position="6"/>
        <end position="30"/>
    </location>
</feature>
<evidence type="ECO:0000313" key="8">
    <source>
        <dbReference type="EMBL" id="TQL67915.1"/>
    </source>
</evidence>
<reference evidence="8 9" key="1">
    <citation type="submission" date="2019-06" db="EMBL/GenBank/DDBJ databases">
        <title>Sequencing the genomes of 1000 actinobacteria strains.</title>
        <authorList>
            <person name="Klenk H.-P."/>
        </authorList>
    </citation>
    <scope>NUCLEOTIDE SEQUENCE [LARGE SCALE GENOMIC DNA]</scope>
    <source>
        <strain evidence="8 9">DSM 25218</strain>
    </source>
</reference>
<gene>
    <name evidence="8" type="ORF">FB381_1803</name>
</gene>
<organism evidence="8 9">
    <name type="scientific">Nocardioides albertanoniae</name>
    <dbReference type="NCBI Taxonomy" id="1175486"/>
    <lineage>
        <taxon>Bacteria</taxon>
        <taxon>Bacillati</taxon>
        <taxon>Actinomycetota</taxon>
        <taxon>Actinomycetes</taxon>
        <taxon>Propionibacteriales</taxon>
        <taxon>Nocardioidaceae</taxon>
        <taxon>Nocardioides</taxon>
    </lineage>
</organism>
<keyword evidence="4 7" id="KW-0812">Transmembrane</keyword>
<dbReference type="InterPro" id="IPR032808">
    <property type="entry name" value="DoxX"/>
</dbReference>
<evidence type="ECO:0000256" key="6">
    <source>
        <dbReference type="ARBA" id="ARBA00023136"/>
    </source>
</evidence>
<protein>
    <submittedName>
        <fullName evidence="8">Putative oxidoreductase</fullName>
    </submittedName>
</protein>
<keyword evidence="3" id="KW-1003">Cell membrane</keyword>
<dbReference type="Pfam" id="PF07681">
    <property type="entry name" value="DoxX"/>
    <property type="match status" value="1"/>
</dbReference>
<dbReference type="EMBL" id="VFOV01000001">
    <property type="protein sequence ID" value="TQL67915.1"/>
    <property type="molecule type" value="Genomic_DNA"/>
</dbReference>
<feature type="transmembrane region" description="Helical" evidence="7">
    <location>
        <begin position="76"/>
        <end position="98"/>
    </location>
</feature>
<sequence>MDLGLLLLRLVVGGLIFGHGAQKGFGLFGGMGPAGTAPIFESWGLRPGKPLVLIAATCELVGSTLLILGLGTPLGAAMAMGTLIVAASVNAGNGLWAVKGGYELPLLYAVTAGSFAFIGPGRYSIDHLIGLTDAYGVVSGAIAVAAAVVSAAAFVARARHTRTHAVAA</sequence>
<dbReference type="PANTHER" id="PTHR33452">
    <property type="entry name" value="OXIDOREDUCTASE CATD-RELATED"/>
    <property type="match status" value="1"/>
</dbReference>
<evidence type="ECO:0000256" key="2">
    <source>
        <dbReference type="ARBA" id="ARBA00006679"/>
    </source>
</evidence>
<comment type="subcellular location">
    <subcellularLocation>
        <location evidence="1">Cell membrane</location>
        <topology evidence="1">Multi-pass membrane protein</topology>
    </subcellularLocation>
</comment>
<keyword evidence="5 7" id="KW-1133">Transmembrane helix</keyword>
<evidence type="ECO:0000256" key="1">
    <source>
        <dbReference type="ARBA" id="ARBA00004651"/>
    </source>
</evidence>
<proteinExistence type="inferred from homology"/>
<comment type="similarity">
    <text evidence="2">Belongs to the DoxX family.</text>
</comment>
<name>A0A543A5Q6_9ACTN</name>
<dbReference type="Proteomes" id="UP000320209">
    <property type="component" value="Unassembled WGS sequence"/>
</dbReference>
<feature type="transmembrane region" description="Helical" evidence="7">
    <location>
        <begin position="105"/>
        <end position="123"/>
    </location>
</feature>
<evidence type="ECO:0000313" key="9">
    <source>
        <dbReference type="Proteomes" id="UP000320209"/>
    </source>
</evidence>
<dbReference type="GO" id="GO:0005886">
    <property type="term" value="C:plasma membrane"/>
    <property type="evidence" value="ECO:0007669"/>
    <property type="project" value="UniProtKB-SubCell"/>
</dbReference>
<dbReference type="InterPro" id="IPR051907">
    <property type="entry name" value="DoxX-like_oxidoreductase"/>
</dbReference>
<evidence type="ECO:0000256" key="5">
    <source>
        <dbReference type="ARBA" id="ARBA00022989"/>
    </source>
</evidence>
<feature type="transmembrane region" description="Helical" evidence="7">
    <location>
        <begin position="135"/>
        <end position="156"/>
    </location>
</feature>
<dbReference type="OrthoDB" id="346004at2"/>
<dbReference type="AlphaFoldDB" id="A0A543A5Q6"/>
<evidence type="ECO:0000256" key="3">
    <source>
        <dbReference type="ARBA" id="ARBA00022475"/>
    </source>
</evidence>
<evidence type="ECO:0000256" key="4">
    <source>
        <dbReference type="ARBA" id="ARBA00022692"/>
    </source>
</evidence>